<evidence type="ECO:0000259" key="11">
    <source>
        <dbReference type="PROSITE" id="PS50126"/>
    </source>
</evidence>
<keyword evidence="4" id="KW-0597">Phosphoprotein</keyword>
<dbReference type="Pfam" id="PF23459">
    <property type="entry name" value="S1_RRP5"/>
    <property type="match status" value="3"/>
</dbReference>
<dbReference type="FunFam" id="2.40.50.140:FF:000278">
    <property type="entry name" value="rRNA biogenesis protein rrp5"/>
    <property type="match status" value="1"/>
</dbReference>
<evidence type="ECO:0000256" key="2">
    <source>
        <dbReference type="ARBA" id="ARBA00022517"/>
    </source>
</evidence>
<feature type="domain" description="S1 motif" evidence="11">
    <location>
        <begin position="1133"/>
        <end position="1202"/>
    </location>
</feature>
<dbReference type="InterPro" id="IPR045209">
    <property type="entry name" value="Rrp5"/>
</dbReference>
<feature type="compositionally biased region" description="Acidic residues" evidence="10">
    <location>
        <begin position="1431"/>
        <end position="1461"/>
    </location>
</feature>
<dbReference type="InterPro" id="IPR012340">
    <property type="entry name" value="NA-bd_OB-fold"/>
</dbReference>
<dbReference type="Proteomes" id="UP000799436">
    <property type="component" value="Unassembled WGS sequence"/>
</dbReference>
<dbReference type="Gene3D" id="1.25.40.10">
    <property type="entry name" value="Tetratricopeptide repeat domain"/>
    <property type="match status" value="1"/>
</dbReference>
<evidence type="ECO:0000256" key="9">
    <source>
        <dbReference type="ARBA" id="ARBA00076674"/>
    </source>
</evidence>
<reference evidence="12" key="1">
    <citation type="journal article" date="2020" name="Stud. Mycol.">
        <title>101 Dothideomycetes genomes: a test case for predicting lifestyles and emergence of pathogens.</title>
        <authorList>
            <person name="Haridas S."/>
            <person name="Albert R."/>
            <person name="Binder M."/>
            <person name="Bloem J."/>
            <person name="Labutti K."/>
            <person name="Salamov A."/>
            <person name="Andreopoulos B."/>
            <person name="Baker S."/>
            <person name="Barry K."/>
            <person name="Bills G."/>
            <person name="Bluhm B."/>
            <person name="Cannon C."/>
            <person name="Castanera R."/>
            <person name="Culley D."/>
            <person name="Daum C."/>
            <person name="Ezra D."/>
            <person name="Gonzalez J."/>
            <person name="Henrissat B."/>
            <person name="Kuo A."/>
            <person name="Liang C."/>
            <person name="Lipzen A."/>
            <person name="Lutzoni F."/>
            <person name="Magnuson J."/>
            <person name="Mondo S."/>
            <person name="Nolan M."/>
            <person name="Ohm R."/>
            <person name="Pangilinan J."/>
            <person name="Park H.-J."/>
            <person name="Ramirez L."/>
            <person name="Alfaro M."/>
            <person name="Sun H."/>
            <person name="Tritt A."/>
            <person name="Yoshinaga Y."/>
            <person name="Zwiers L.-H."/>
            <person name="Turgeon B."/>
            <person name="Goodwin S."/>
            <person name="Spatafora J."/>
            <person name="Crous P."/>
            <person name="Grigoriev I."/>
        </authorList>
    </citation>
    <scope>NUCLEOTIDE SEQUENCE</scope>
    <source>
        <strain evidence="12">CBS 116005</strain>
    </source>
</reference>
<feature type="domain" description="S1 motif" evidence="11">
    <location>
        <begin position="1316"/>
        <end position="1388"/>
    </location>
</feature>
<keyword evidence="5" id="KW-0677">Repeat</keyword>
<proteinExistence type="predicted"/>
<dbReference type="InterPro" id="IPR048058">
    <property type="entry name" value="Rrp5_S1_rpt_hs11_sc8"/>
</dbReference>
<dbReference type="FunFam" id="2.40.50.140:FF:000103">
    <property type="entry name" value="protein RRP5 homolog"/>
    <property type="match status" value="2"/>
</dbReference>
<keyword evidence="6" id="KW-0539">Nucleus</keyword>
<dbReference type="CDD" id="cd05702">
    <property type="entry name" value="S1_Rrp5_repeat_hs11_sc8"/>
    <property type="match status" value="1"/>
</dbReference>
<dbReference type="PANTHER" id="PTHR23270">
    <property type="entry name" value="PROGRAMMED CELL DEATH PROTEIN 11 PRE-RRNA PROCESSING PROTEIN RRP5"/>
    <property type="match status" value="1"/>
</dbReference>
<dbReference type="InterPro" id="IPR003029">
    <property type="entry name" value="S1_domain"/>
</dbReference>
<feature type="domain" description="S1 motif" evidence="11">
    <location>
        <begin position="257"/>
        <end position="335"/>
    </location>
</feature>
<protein>
    <recommendedName>
        <fullName evidence="8">rRNA biogenesis protein RRP5</fullName>
    </recommendedName>
    <alternativeName>
        <fullName evidence="9">Ribosomal RNA-processing protein 5</fullName>
    </alternativeName>
</protein>
<dbReference type="SUPFAM" id="SSF50249">
    <property type="entry name" value="Nucleic acid-binding proteins"/>
    <property type="match status" value="11"/>
</dbReference>
<evidence type="ECO:0000313" key="12">
    <source>
        <dbReference type="EMBL" id="KAF2773115.1"/>
    </source>
</evidence>
<comment type="function">
    <text evidence="7">Involved in the biogenesis of rRNA. Required for the formation of 18S and 5.8S rRNA.</text>
</comment>
<dbReference type="CDD" id="cd05697">
    <property type="entry name" value="S1_Rrp5_repeat_hs5"/>
    <property type="match status" value="1"/>
</dbReference>
<dbReference type="GO" id="GO:0003723">
    <property type="term" value="F:RNA binding"/>
    <property type="evidence" value="ECO:0007669"/>
    <property type="project" value="TreeGrafter"/>
</dbReference>
<keyword evidence="2" id="KW-0690">Ribosome biogenesis</keyword>
<feature type="domain" description="S1 motif" evidence="11">
    <location>
        <begin position="842"/>
        <end position="911"/>
    </location>
</feature>
<feature type="domain" description="S1 motif" evidence="11">
    <location>
        <begin position="560"/>
        <end position="635"/>
    </location>
</feature>
<feature type="domain" description="S1 motif" evidence="11">
    <location>
        <begin position="1227"/>
        <end position="1296"/>
    </location>
</feature>
<feature type="domain" description="S1 motif" evidence="11">
    <location>
        <begin position="746"/>
        <end position="820"/>
    </location>
</feature>
<keyword evidence="3" id="KW-0698">rRNA processing</keyword>
<feature type="domain" description="S1 motif" evidence="11">
    <location>
        <begin position="146"/>
        <end position="241"/>
    </location>
</feature>
<evidence type="ECO:0000256" key="6">
    <source>
        <dbReference type="ARBA" id="ARBA00023242"/>
    </source>
</evidence>
<organism evidence="12 13">
    <name type="scientific">Teratosphaeria nubilosa</name>
    <dbReference type="NCBI Taxonomy" id="161662"/>
    <lineage>
        <taxon>Eukaryota</taxon>
        <taxon>Fungi</taxon>
        <taxon>Dikarya</taxon>
        <taxon>Ascomycota</taxon>
        <taxon>Pezizomycotina</taxon>
        <taxon>Dothideomycetes</taxon>
        <taxon>Dothideomycetidae</taxon>
        <taxon>Mycosphaerellales</taxon>
        <taxon>Teratosphaeriaceae</taxon>
        <taxon>Teratosphaeria</taxon>
    </lineage>
</organism>
<dbReference type="InterPro" id="IPR057302">
    <property type="entry name" value="Rrp5_S1"/>
</dbReference>
<dbReference type="FunFam" id="2.40.50.140:FF:000159">
    <property type="entry name" value="rRNA biogenesis protein rrp5"/>
    <property type="match status" value="1"/>
</dbReference>
<dbReference type="CDD" id="cd05708">
    <property type="entry name" value="S1_Rrp5_repeat_sc12"/>
    <property type="match status" value="1"/>
</dbReference>
<feature type="region of interest" description="Disordered" evidence="10">
    <location>
        <begin position="1"/>
        <end position="72"/>
    </location>
</feature>
<name>A0A6G1LJR1_9PEZI</name>
<feature type="domain" description="S1 motif" evidence="11">
    <location>
        <begin position="657"/>
        <end position="726"/>
    </location>
</feature>
<feature type="compositionally biased region" description="Basic and acidic residues" evidence="10">
    <location>
        <begin position="1508"/>
        <end position="1521"/>
    </location>
</feature>
<dbReference type="GO" id="GO:0006364">
    <property type="term" value="P:rRNA processing"/>
    <property type="evidence" value="ECO:0007669"/>
    <property type="project" value="UniProtKB-KW"/>
</dbReference>
<evidence type="ECO:0000256" key="1">
    <source>
        <dbReference type="ARBA" id="ARBA00004604"/>
    </source>
</evidence>
<dbReference type="Pfam" id="PF24685">
    <property type="entry name" value="OB_RRP5_4th"/>
    <property type="match status" value="1"/>
</dbReference>
<dbReference type="Gene3D" id="2.40.50.140">
    <property type="entry name" value="Nucleic acid-binding proteins"/>
    <property type="match status" value="10"/>
</dbReference>
<accession>A0A6G1LJR1</accession>
<feature type="compositionally biased region" description="Acidic residues" evidence="10">
    <location>
        <begin position="1398"/>
        <end position="1424"/>
    </location>
</feature>
<dbReference type="FunFam" id="2.40.50.140:FF:000196">
    <property type="entry name" value="rRNA biogenesis protein RRP5"/>
    <property type="match status" value="1"/>
</dbReference>
<evidence type="ECO:0000256" key="5">
    <source>
        <dbReference type="ARBA" id="ARBA00022737"/>
    </source>
</evidence>
<dbReference type="OrthoDB" id="412781at2759"/>
<dbReference type="FunFam" id="2.40.50.140:FF:000279">
    <property type="entry name" value="rRNA biogenesis protein rrp5"/>
    <property type="match status" value="1"/>
</dbReference>
<feature type="domain" description="S1 motif" evidence="11">
    <location>
        <begin position="1043"/>
        <end position="1114"/>
    </location>
</feature>
<dbReference type="InterPro" id="IPR048059">
    <property type="entry name" value="Rrp5_S1_rpt_hs1_sc1"/>
</dbReference>
<dbReference type="SUPFAM" id="SSF48452">
    <property type="entry name" value="TPR-like"/>
    <property type="match status" value="2"/>
</dbReference>
<dbReference type="InterPro" id="IPR003107">
    <property type="entry name" value="HAT"/>
</dbReference>
<dbReference type="CDD" id="cd05693">
    <property type="entry name" value="S1_Rrp5_repeat_hs1_sc1"/>
    <property type="match status" value="1"/>
</dbReference>
<feature type="compositionally biased region" description="Basic and acidic residues" evidence="10">
    <location>
        <begin position="35"/>
        <end position="46"/>
    </location>
</feature>
<feature type="compositionally biased region" description="Acidic residues" evidence="10">
    <location>
        <begin position="99"/>
        <end position="108"/>
    </location>
</feature>
<dbReference type="FunFam" id="2.40.50.140:FF:000155">
    <property type="entry name" value="rRNA biogenesis protein RRP5"/>
    <property type="match status" value="1"/>
</dbReference>
<gene>
    <name evidence="12" type="ORF">EJ03DRAFT_324171</name>
</gene>
<feature type="region of interest" description="Disordered" evidence="10">
    <location>
        <begin position="87"/>
        <end position="128"/>
    </location>
</feature>
<dbReference type="EMBL" id="ML995812">
    <property type="protein sequence ID" value="KAF2773115.1"/>
    <property type="molecule type" value="Genomic_DNA"/>
</dbReference>
<evidence type="ECO:0000256" key="3">
    <source>
        <dbReference type="ARBA" id="ARBA00022552"/>
    </source>
</evidence>
<comment type="subcellular location">
    <subcellularLocation>
        <location evidence="1">Nucleus</location>
        <location evidence="1">Nucleolus</location>
    </subcellularLocation>
</comment>
<sequence>MAPVKRKAVTDERSAKKAKSAPHESAAKPAKTKKPGKDDGSGERKPVAKSILQQEERAFPRGGASFLTPLEQKQIKAQAERDVLFEHQTGQKAPIHPDEDGDLFDEGEAGAAPAKKQRKTKRDGDKKEVKAGIKISGLSYKSLVVGSSVLGYVTAITNKDVALALPNNLTGYVPITAVCESLNNRIEKLLADDAPNGDEDEDDDVDLKQLFHTGQWLRATVTGTGSEEGGKSNRHIELSVDPRQVNAGLDSEDAVVNSMVQAAVRSVEDHGVIVDLGLANPAVKGFVSKKELGAGYELDKMQEGQVLLCLVTGKGSNGKVLKLSPNAAKFSVAASTDKGNNGPVVNEAPTIDAFLPGTAVQILITQSGPGGVAGKVMGMVNVTADIVHSGAGQKDVDMSKRYKIGSKLKGRIVWALPNDDGGKRIGVSFLDHLLVLPPPSTKLAKEASAKLRTQATNLEKRLPVSSIVQDARVAYVLPERGLFLALPSATGEPKYAFAHISQISDTRIDVLTSASGPYKLDSDHKVRIISYSPVDDVYYVSLKESVLEQTYLRLEDLSVGEVVNGKVERLILGGKTGITGILVRLSDSITGLVPEAHLSDVQLQHPERKFREGYPVKARVLSIDLEKRHLRLTLKKTLVNAEDDTSIWSSYEKLEPGMESKGTIVNLLPNGAAVQFFGPVRAWLPVAEMSEGYIERPEQYFRIGQTVNVRILSVDPESKEMKISCKATGVEFDEDTQAAWNAIEGGQMVAGTVTGKGGEGVTLDLEHGLRGTIRLGHLADGSDLKKAEGALKRIRVGQKLIDLVVLAKLERSRQILLTNKPTLVQAAKDASIIKSFGDIKEGGNVRGFVRNVTPEGVYVEFANGLVGLVPKSQIGADMVGKAAFGLLKDLTIHAWVLSVDSSRERFTLSMREQKDANGGAAARQSSSSGSAYSLGQVVNASIASIKATQLNVRLPDGSQGRVDISEVFESWGDIANKKAPLQKFQPNAEMQVKVLGVHDARNHRFLPISHRSNKTSVFELTAKVSRVEKGSEDLLDLTSVRQGEQYLAFVNNHAQNCVWVSLSPNVRGRVSLMDLSDDAGALQNLPKSFPIGSAFKATVKAVDLATGRLDLTAKGAVDGKIQESLTLHDVSTGQVLPGRVTKITERSVTVQLSDALAAPVPLVELSDDYDQVNSNQFSKNDIVRVCVLDVDVPNKRLYLSLRPSNVLSSSLPIKDKQITSHDQLKAGELVRGFVKHVGDKGVIVSLGANVDVFVRVADLSDKYVKDWKTIVEVDELVSGRVLSVDAAAKHANMSLKASHTDANYVPPLTVRDLEVGMVLTGKVRKVEDFGAFVDIDNTQPKLSGLCHRSEVASKRVEDVRKLYSEGDLVKAKILAIDPEKRKISLGLKASYFTGGDVAVEDGDGDSEDAGVEVDVESEADDEDAQGGVDLADIENLEESEVEGGAEFADEMDVDIDDEDRNEPERSTSGGLKTSGFDWNGDAFASTDKGTTSDSEAERTVTKHRKRNKPEIKVDLTGDLDKNGPQSVSDFERLLLGSPNDSQLWIQYMAFQLQLSEIQKARDLAERALRSIHIRETDEKMNVWIAWLNLEVEYGNDERVEEVFKQACQVQDSLTMHERLASIYIDSGKHDKADGIFERLVGNKAFRASPDVWLNYASFLFDKMGDAAKARSLLSRALQSVPSNEHRLLTAKFAALEFRSAIGDPERGRTVFEGLVSEWSKWSSGWDMWVDLERSRLVALSSDEQPVQRKKGKKVGSERSEQAEKVRALYERMAAQKMKKRRAKFVFKKWLEFEEKEGDERGVERVKALAKAYVEAQAGKGEEDEE</sequence>
<dbReference type="Pfam" id="PF00575">
    <property type="entry name" value="S1"/>
    <property type="match status" value="3"/>
</dbReference>
<dbReference type="CDD" id="cd05706">
    <property type="entry name" value="S1_Rrp5_repeat_sc10"/>
    <property type="match status" value="1"/>
</dbReference>
<dbReference type="InterPro" id="IPR011990">
    <property type="entry name" value="TPR-like_helical_dom_sf"/>
</dbReference>
<feature type="region of interest" description="Disordered" evidence="10">
    <location>
        <begin position="1398"/>
        <end position="1522"/>
    </location>
</feature>
<dbReference type="SMART" id="SM00386">
    <property type="entry name" value="HAT"/>
    <property type="match status" value="6"/>
</dbReference>
<dbReference type="SMART" id="SM00316">
    <property type="entry name" value="S1"/>
    <property type="match status" value="12"/>
</dbReference>
<keyword evidence="13" id="KW-1185">Reference proteome</keyword>
<evidence type="ECO:0000256" key="4">
    <source>
        <dbReference type="ARBA" id="ARBA00022553"/>
    </source>
</evidence>
<evidence type="ECO:0000313" key="13">
    <source>
        <dbReference type="Proteomes" id="UP000799436"/>
    </source>
</evidence>
<dbReference type="PANTHER" id="PTHR23270:SF10">
    <property type="entry name" value="PROTEIN RRP5 HOMOLOG"/>
    <property type="match status" value="1"/>
</dbReference>
<evidence type="ECO:0000256" key="7">
    <source>
        <dbReference type="ARBA" id="ARBA00055575"/>
    </source>
</evidence>
<feature type="domain" description="S1 motif" evidence="11">
    <location>
        <begin position="935"/>
        <end position="1011"/>
    </location>
</feature>
<dbReference type="InterPro" id="IPR057301">
    <property type="entry name" value="Rrp5_OB_4th"/>
</dbReference>
<evidence type="ECO:0000256" key="10">
    <source>
        <dbReference type="SAM" id="MobiDB-lite"/>
    </source>
</evidence>
<dbReference type="CDD" id="cd05703">
    <property type="entry name" value="S1_Rrp5_repeat_hs12_sc9"/>
    <property type="match status" value="1"/>
</dbReference>
<dbReference type="PROSITE" id="PS50126">
    <property type="entry name" value="S1"/>
    <property type="match status" value="11"/>
</dbReference>
<evidence type="ECO:0000256" key="8">
    <source>
        <dbReference type="ARBA" id="ARBA00073619"/>
    </source>
</evidence>
<feature type="compositionally biased region" description="Basic and acidic residues" evidence="10">
    <location>
        <begin position="8"/>
        <end position="26"/>
    </location>
</feature>
<dbReference type="GO" id="GO:0032040">
    <property type="term" value="C:small-subunit processome"/>
    <property type="evidence" value="ECO:0007669"/>
    <property type="project" value="TreeGrafter"/>
</dbReference>